<dbReference type="PANTHER" id="PTHR43632:SF1">
    <property type="entry name" value="PERMEASE COMPONENT OF TUNGSTATE ABC TRANSPORTER"/>
    <property type="match status" value="1"/>
</dbReference>
<evidence type="ECO:0008006" key="3">
    <source>
        <dbReference type="Google" id="ProtNLM"/>
    </source>
</evidence>
<dbReference type="AlphaFoldDB" id="X1DFW0"/>
<protein>
    <recommendedName>
        <fullName evidence="3">ABC transmembrane type-1 domain-containing protein</fullName>
    </recommendedName>
</protein>
<dbReference type="PANTHER" id="PTHR43632">
    <property type="entry name" value="PERMEASE COMPONENT OF TUNGSTATE ABC TRANSPORTER"/>
    <property type="match status" value="1"/>
</dbReference>
<keyword evidence="1" id="KW-1133">Transmembrane helix</keyword>
<evidence type="ECO:0000256" key="1">
    <source>
        <dbReference type="SAM" id="Phobius"/>
    </source>
</evidence>
<gene>
    <name evidence="2" type="ORF">S03H2_06735</name>
</gene>
<dbReference type="InterPro" id="IPR049783">
    <property type="entry name" value="ABC_perm_TupB-like"/>
</dbReference>
<reference evidence="2" key="1">
    <citation type="journal article" date="2014" name="Front. Microbiol.">
        <title>High frequency of phylogenetically diverse reductive dehalogenase-homologous genes in deep subseafloor sedimentary metagenomes.</title>
        <authorList>
            <person name="Kawai M."/>
            <person name="Futagami T."/>
            <person name="Toyoda A."/>
            <person name="Takaki Y."/>
            <person name="Nishi S."/>
            <person name="Hori S."/>
            <person name="Arai W."/>
            <person name="Tsubouchi T."/>
            <person name="Morono Y."/>
            <person name="Uchiyama I."/>
            <person name="Ito T."/>
            <person name="Fujiyama A."/>
            <person name="Inagaki F."/>
            <person name="Takami H."/>
        </authorList>
    </citation>
    <scope>NUCLEOTIDE SEQUENCE</scope>
    <source>
        <strain evidence="2">Expedition CK06-06</strain>
    </source>
</reference>
<feature type="transmembrane region" description="Helical" evidence="1">
    <location>
        <begin position="27"/>
        <end position="48"/>
    </location>
</feature>
<keyword evidence="1" id="KW-0472">Membrane</keyword>
<name>X1DFW0_9ZZZZ</name>
<sequence length="56" mass="6132">MIVGGNIRWATRTFTTSIVLETRMGEFGMAIALGIILISIAFILNYGLTRLQGSDK</sequence>
<accession>X1DFW0</accession>
<comment type="caution">
    <text evidence="2">The sequence shown here is derived from an EMBL/GenBank/DDBJ whole genome shotgun (WGS) entry which is preliminary data.</text>
</comment>
<organism evidence="2">
    <name type="scientific">marine sediment metagenome</name>
    <dbReference type="NCBI Taxonomy" id="412755"/>
    <lineage>
        <taxon>unclassified sequences</taxon>
        <taxon>metagenomes</taxon>
        <taxon>ecological metagenomes</taxon>
    </lineage>
</organism>
<evidence type="ECO:0000313" key="2">
    <source>
        <dbReference type="EMBL" id="GAH19731.1"/>
    </source>
</evidence>
<dbReference type="EMBL" id="BARU01003000">
    <property type="protein sequence ID" value="GAH19731.1"/>
    <property type="molecule type" value="Genomic_DNA"/>
</dbReference>
<keyword evidence="1" id="KW-0812">Transmembrane</keyword>
<proteinExistence type="predicted"/>